<proteinExistence type="predicted"/>
<dbReference type="Proteomes" id="UP001152523">
    <property type="component" value="Unassembled WGS sequence"/>
</dbReference>
<name>A0AAV0ERT2_9ASTE</name>
<organism evidence="2 3">
    <name type="scientific">Cuscuta epithymum</name>
    <dbReference type="NCBI Taxonomy" id="186058"/>
    <lineage>
        <taxon>Eukaryota</taxon>
        <taxon>Viridiplantae</taxon>
        <taxon>Streptophyta</taxon>
        <taxon>Embryophyta</taxon>
        <taxon>Tracheophyta</taxon>
        <taxon>Spermatophyta</taxon>
        <taxon>Magnoliopsida</taxon>
        <taxon>eudicotyledons</taxon>
        <taxon>Gunneridae</taxon>
        <taxon>Pentapetalae</taxon>
        <taxon>asterids</taxon>
        <taxon>lamiids</taxon>
        <taxon>Solanales</taxon>
        <taxon>Convolvulaceae</taxon>
        <taxon>Cuscuteae</taxon>
        <taxon>Cuscuta</taxon>
        <taxon>Cuscuta subgen. Cuscuta</taxon>
    </lineage>
</organism>
<gene>
    <name evidence="2" type="ORF">CEPIT_LOCUS27148</name>
</gene>
<feature type="region of interest" description="Disordered" evidence="1">
    <location>
        <begin position="24"/>
        <end position="60"/>
    </location>
</feature>
<reference evidence="2" key="1">
    <citation type="submission" date="2022-07" db="EMBL/GenBank/DDBJ databases">
        <authorList>
            <person name="Macas J."/>
            <person name="Novak P."/>
            <person name="Neumann P."/>
        </authorList>
    </citation>
    <scope>NUCLEOTIDE SEQUENCE</scope>
</reference>
<feature type="compositionally biased region" description="Basic and acidic residues" evidence="1">
    <location>
        <begin position="51"/>
        <end position="60"/>
    </location>
</feature>
<comment type="caution">
    <text evidence="2">The sequence shown here is derived from an EMBL/GenBank/DDBJ whole genome shotgun (WGS) entry which is preliminary data.</text>
</comment>
<evidence type="ECO:0000313" key="3">
    <source>
        <dbReference type="Proteomes" id="UP001152523"/>
    </source>
</evidence>
<keyword evidence="3" id="KW-1185">Reference proteome</keyword>
<dbReference type="AlphaFoldDB" id="A0AAV0ERT2"/>
<evidence type="ECO:0000256" key="1">
    <source>
        <dbReference type="SAM" id="MobiDB-lite"/>
    </source>
</evidence>
<accession>A0AAV0ERT2</accession>
<dbReference type="EMBL" id="CAMAPF010000938">
    <property type="protein sequence ID" value="CAH9125940.1"/>
    <property type="molecule type" value="Genomic_DNA"/>
</dbReference>
<evidence type="ECO:0000313" key="2">
    <source>
        <dbReference type="EMBL" id="CAH9125940.1"/>
    </source>
</evidence>
<sequence>MRVDRHLRVEHLEKELADIDPRITCSFSDDDEVDPPSPKKPKIEEEDGDDVGSKSDFENHSSKWKIDREAAFDKYMTYVEEHQGFDVNLDLIPPGGFPGYFGIYPVDLF</sequence>
<protein>
    <submittedName>
        <fullName evidence="2">Uncharacterized protein</fullName>
    </submittedName>
</protein>